<keyword evidence="2" id="KW-0677">Repeat</keyword>
<organism evidence="8 9">
    <name type="scientific">Batrachochytrium dendrobatidis (strain JEL423)</name>
    <dbReference type="NCBI Taxonomy" id="403673"/>
    <lineage>
        <taxon>Eukaryota</taxon>
        <taxon>Fungi</taxon>
        <taxon>Fungi incertae sedis</taxon>
        <taxon>Chytridiomycota</taxon>
        <taxon>Chytridiomycota incertae sedis</taxon>
        <taxon>Chytridiomycetes</taxon>
        <taxon>Rhizophydiales</taxon>
        <taxon>Rhizophydiales incertae sedis</taxon>
        <taxon>Batrachochytrium</taxon>
    </lineage>
</organism>
<feature type="compositionally biased region" description="Basic residues" evidence="6">
    <location>
        <begin position="935"/>
        <end position="945"/>
    </location>
</feature>
<evidence type="ECO:0000313" key="8">
    <source>
        <dbReference type="EMBL" id="OAJ37918.1"/>
    </source>
</evidence>
<feature type="compositionally biased region" description="Basic and acidic residues" evidence="6">
    <location>
        <begin position="1092"/>
        <end position="1102"/>
    </location>
</feature>
<dbReference type="PANTHER" id="PTHR23234:SF10">
    <property type="entry name" value="RIKEN CDNA 6720489N17 GENE-RELATED"/>
    <property type="match status" value="1"/>
</dbReference>
<reference evidence="8 9" key="2">
    <citation type="submission" date="2016-05" db="EMBL/GenBank/DDBJ databases">
        <title>Lineage-specific infection strategies underlie the spectrum of fungal disease in amphibians.</title>
        <authorList>
            <person name="Cuomo C.A."/>
            <person name="Farrer R.A."/>
            <person name="James T."/>
            <person name="Longcore J."/>
            <person name="Birren B."/>
        </authorList>
    </citation>
    <scope>NUCLEOTIDE SEQUENCE [LARGE SCALE GENOMIC DNA]</scope>
    <source>
        <strain evidence="8 9">JEL423</strain>
    </source>
</reference>
<evidence type="ECO:0000256" key="4">
    <source>
        <dbReference type="ARBA" id="ARBA00022833"/>
    </source>
</evidence>
<feature type="region of interest" description="Disordered" evidence="6">
    <location>
        <begin position="1088"/>
        <end position="1108"/>
    </location>
</feature>
<evidence type="ECO:0000256" key="5">
    <source>
        <dbReference type="PROSITE-ProRule" id="PRU00042"/>
    </source>
</evidence>
<dbReference type="EMBL" id="DS022301">
    <property type="protein sequence ID" value="OAJ37918.1"/>
    <property type="molecule type" value="Genomic_DNA"/>
</dbReference>
<feature type="region of interest" description="Disordered" evidence="6">
    <location>
        <begin position="532"/>
        <end position="561"/>
    </location>
</feature>
<proteinExistence type="predicted"/>
<feature type="compositionally biased region" description="Low complexity" evidence="6">
    <location>
        <begin position="895"/>
        <end position="908"/>
    </location>
</feature>
<keyword evidence="4" id="KW-0862">Zinc</keyword>
<dbReference type="FunFam" id="3.30.160.60:FF:000446">
    <property type="entry name" value="Zinc finger protein"/>
    <property type="match status" value="1"/>
</dbReference>
<dbReference type="PROSITE" id="PS50157">
    <property type="entry name" value="ZINC_FINGER_C2H2_2"/>
    <property type="match status" value="3"/>
</dbReference>
<feature type="compositionally biased region" description="Polar residues" evidence="6">
    <location>
        <begin position="978"/>
        <end position="990"/>
    </location>
</feature>
<evidence type="ECO:0000256" key="1">
    <source>
        <dbReference type="ARBA" id="ARBA00022723"/>
    </source>
</evidence>
<evidence type="ECO:0000256" key="2">
    <source>
        <dbReference type="ARBA" id="ARBA00022737"/>
    </source>
</evidence>
<dbReference type="Proteomes" id="UP000077115">
    <property type="component" value="Unassembled WGS sequence"/>
</dbReference>
<dbReference type="PROSITE" id="PS00028">
    <property type="entry name" value="ZINC_FINGER_C2H2_1"/>
    <property type="match status" value="3"/>
</dbReference>
<dbReference type="InterPro" id="IPR013087">
    <property type="entry name" value="Znf_C2H2_type"/>
</dbReference>
<dbReference type="Pfam" id="PF12874">
    <property type="entry name" value="zf-met"/>
    <property type="match status" value="1"/>
</dbReference>
<feature type="domain" description="C2H2-type" evidence="7">
    <location>
        <begin position="1072"/>
        <end position="1099"/>
    </location>
</feature>
<feature type="compositionally biased region" description="Basic and acidic residues" evidence="6">
    <location>
        <begin position="540"/>
        <end position="555"/>
    </location>
</feature>
<keyword evidence="1" id="KW-0479">Metal-binding</keyword>
<dbReference type="GO" id="GO:0000978">
    <property type="term" value="F:RNA polymerase II cis-regulatory region sequence-specific DNA binding"/>
    <property type="evidence" value="ECO:0007669"/>
    <property type="project" value="UniProtKB-ARBA"/>
</dbReference>
<dbReference type="OrthoDB" id="8922241at2759"/>
<accession>A0A177WCT2</accession>
<dbReference type="STRING" id="403673.A0A177WCT2"/>
<dbReference type="InterPro" id="IPR036236">
    <property type="entry name" value="Znf_C2H2_sf"/>
</dbReference>
<reference evidence="8 9" key="1">
    <citation type="submission" date="2006-10" db="EMBL/GenBank/DDBJ databases">
        <title>The Genome Sequence of Batrachochytrium dendrobatidis JEL423.</title>
        <authorList>
            <consortium name="The Broad Institute Genome Sequencing Platform"/>
            <person name="Birren B."/>
            <person name="Lander E."/>
            <person name="Galagan J."/>
            <person name="Cuomo C."/>
            <person name="Devon K."/>
            <person name="Jaffe D."/>
            <person name="Butler J."/>
            <person name="Alvarez P."/>
            <person name="Gnerre S."/>
            <person name="Grabherr M."/>
            <person name="Kleber M."/>
            <person name="Mauceli E."/>
            <person name="Brockman W."/>
            <person name="Young S."/>
            <person name="LaButti K."/>
            <person name="Sykes S."/>
            <person name="DeCaprio D."/>
            <person name="Crawford M."/>
            <person name="Koehrsen M."/>
            <person name="Engels R."/>
            <person name="Montgomery P."/>
            <person name="Pearson M."/>
            <person name="Howarth C."/>
            <person name="Larson L."/>
            <person name="White J."/>
            <person name="O'Leary S."/>
            <person name="Kodira C."/>
            <person name="Zeng Q."/>
            <person name="Yandava C."/>
            <person name="Alvarado L."/>
            <person name="Longcore J."/>
            <person name="James T."/>
        </authorList>
    </citation>
    <scope>NUCLEOTIDE SEQUENCE [LARGE SCALE GENOMIC DNA]</scope>
    <source>
        <strain evidence="8 9">JEL423</strain>
    </source>
</reference>
<name>A0A177WCT2_BATDL</name>
<feature type="compositionally biased region" description="Polar residues" evidence="6">
    <location>
        <begin position="909"/>
        <end position="928"/>
    </location>
</feature>
<feature type="compositionally biased region" description="Polar residues" evidence="6">
    <location>
        <begin position="947"/>
        <end position="970"/>
    </location>
</feature>
<dbReference type="GO" id="GO:0000981">
    <property type="term" value="F:DNA-binding transcription factor activity, RNA polymerase II-specific"/>
    <property type="evidence" value="ECO:0007669"/>
    <property type="project" value="UniProtKB-ARBA"/>
</dbReference>
<protein>
    <recommendedName>
        <fullName evidence="7">C2H2-type domain-containing protein</fullName>
    </recommendedName>
</protein>
<feature type="domain" description="C2H2-type" evidence="7">
    <location>
        <begin position="1044"/>
        <end position="1071"/>
    </location>
</feature>
<evidence type="ECO:0000313" key="9">
    <source>
        <dbReference type="Proteomes" id="UP000077115"/>
    </source>
</evidence>
<evidence type="ECO:0000256" key="6">
    <source>
        <dbReference type="SAM" id="MobiDB-lite"/>
    </source>
</evidence>
<sequence length="1108" mass="121669">MPRQDGNLIKDTFVSVSNESMTLHPSSPSHPTHLWTEPKQQEIENSHGNDNQTLQSSLPISVLSCSGVELGVSRSISNFHMDATHVWHNNRTDIPSVQHKQVQADQPINKQMSKSASQDKFRHWHVVFNAQLPLDDGSVLACKKQELEKQSKIKSTKETHGTESTSFCHCREIFPCSPKPTSKINTIASKRQRLEDREAPVEIPARHDDQCREDGEHDADRPVALKSLHLAAGGICDDGIARAAEPTTTNGLQALEVDDSHELDDTVAATLGDSVNSTKTAAEEQLPRVSAVNMSPTRSLPHTAHNHPSQQQKPLLGLEGSFSVDGALVKPLETSAQESYYPAHTSTAATMDNKQCTDGSIAAVTTNSCILNSHKSIGINGSESPHENRHLQLDAAESDAVYSLTLMQVTCLTQSSPRPSRSTLTASTSVPISSVLAKPINTSTCIKSVSDVAFHPDHSSCIPSKPSTSFWTPGLNTDSIVDSPVQYSQDIHTLSTPTVGFIHNRSKSVTTPSSSHLERNCYSTPLQSNLLTPSSMMSADESKSHPQHFSHESMLDKQSNSTFTRSQTPLTAALMQQQLKGSTYRKSFTKGTGFNYSLMNSTDTPVGSAFSTGVSALLPPIPTSDLYTSRSSMDPGFKPSGMDAYNLTSYSTMSGQSSDTAYDQGMSAMAHHQHTAYQPLSHQHARQQNYHCDGRTSIEELDPKHPDYHQHKPRLASHTSQLPCSYSDDNPYRFTTPVSHLSLHHQTYPTTPLSSGSTVMTHELDYGGVISSDFSFQSDSHDPVMAHLVPQRVQHLPRPELFYNAHEGSSEIHQSAQLHAQPLFASLPFSHFATSAYRSTMDCIDQDPQPFYPESSHSSRDGLSVSDTTPALSVATSPPEPVGFGTHKYIRSHLSTNSTSPITSNSSPANFSKATLNSSNSNALQVNSDEGVGSKRAKPKRKTCKKQTVSNRSNSVGDITQTSQKGSEWNSHLPLLPKQQSASTPTNHTLSIPHGAPGRPFIPPTDFDEDSSRKLPTCPVCGQSFTRAFNLNSHLKSHENVKPFACELCCMSFTRRHDLNRHMRQHMPERPFVCGRCSRTFLRKDALKRHERMHDSHERSEAKQMPIN</sequence>
<feature type="region of interest" description="Disordered" evidence="6">
    <location>
        <begin position="847"/>
        <end position="999"/>
    </location>
</feature>
<evidence type="ECO:0000259" key="7">
    <source>
        <dbReference type="PROSITE" id="PS50157"/>
    </source>
</evidence>
<dbReference type="SMART" id="SM00355">
    <property type="entry name" value="ZnF_C2H2"/>
    <property type="match status" value="3"/>
</dbReference>
<dbReference type="SUPFAM" id="SSF57667">
    <property type="entry name" value="beta-beta-alpha zinc fingers"/>
    <property type="match status" value="2"/>
</dbReference>
<gene>
    <name evidence="8" type="ORF">BDEG_21889</name>
</gene>
<feature type="domain" description="C2H2-type" evidence="7">
    <location>
        <begin position="1016"/>
        <end position="1043"/>
    </location>
</feature>
<dbReference type="GO" id="GO:0008270">
    <property type="term" value="F:zinc ion binding"/>
    <property type="evidence" value="ECO:0007669"/>
    <property type="project" value="UniProtKB-KW"/>
</dbReference>
<dbReference type="FunFam" id="3.30.160.60:FF:000072">
    <property type="entry name" value="zinc finger protein 143 isoform X1"/>
    <property type="match status" value="1"/>
</dbReference>
<dbReference type="AlphaFoldDB" id="A0A177WCT2"/>
<dbReference type="VEuPathDB" id="FungiDB:BDEG_21889"/>
<dbReference type="PANTHER" id="PTHR23234">
    <property type="entry name" value="ZNF44 PROTEIN"/>
    <property type="match status" value="1"/>
</dbReference>
<evidence type="ECO:0000256" key="3">
    <source>
        <dbReference type="ARBA" id="ARBA00022771"/>
    </source>
</evidence>
<dbReference type="Gene3D" id="3.30.160.60">
    <property type="entry name" value="Classic Zinc Finger"/>
    <property type="match status" value="3"/>
</dbReference>
<dbReference type="InterPro" id="IPR050758">
    <property type="entry name" value="Znf_C2H2-type"/>
</dbReference>
<feature type="compositionally biased region" description="Polar residues" evidence="6">
    <location>
        <begin position="865"/>
        <end position="876"/>
    </location>
</feature>
<dbReference type="Pfam" id="PF00096">
    <property type="entry name" value="zf-C2H2"/>
    <property type="match status" value="1"/>
</dbReference>
<keyword evidence="3 5" id="KW-0863">Zinc-finger</keyword>